<proteinExistence type="predicted"/>
<gene>
    <name evidence="2" type="ORF">C2869_10190</name>
</gene>
<dbReference type="EMBL" id="CP026604">
    <property type="protein sequence ID" value="AWB66772.1"/>
    <property type="molecule type" value="Genomic_DNA"/>
</dbReference>
<dbReference type="AlphaFoldDB" id="A0A2S0VRF9"/>
<protein>
    <submittedName>
        <fullName evidence="2">Uncharacterized protein</fullName>
    </submittedName>
</protein>
<dbReference type="OrthoDB" id="6292767at2"/>
<accession>A0A2S0VRF9</accession>
<evidence type="ECO:0000256" key="1">
    <source>
        <dbReference type="SAM" id="SignalP"/>
    </source>
</evidence>
<feature type="signal peptide" evidence="1">
    <location>
        <begin position="1"/>
        <end position="31"/>
    </location>
</feature>
<dbReference type="Pfam" id="PF13689">
    <property type="entry name" value="DUF4154"/>
    <property type="match status" value="1"/>
</dbReference>
<name>A0A2S0VRF9_9ALTE</name>
<reference evidence="2 3" key="1">
    <citation type="submission" date="2018-01" db="EMBL/GenBank/DDBJ databases">
        <title>Genome sequence of a Cantenovulum-like bacteria.</title>
        <authorList>
            <person name="Tan W.R."/>
            <person name="Lau N.-S."/>
            <person name="Go F."/>
            <person name="Amirul A.-A.A."/>
        </authorList>
    </citation>
    <scope>NUCLEOTIDE SEQUENCE [LARGE SCALE GENOMIC DNA]</scope>
    <source>
        <strain evidence="2 3">CCB-QB4</strain>
    </source>
</reference>
<organism evidence="2 3">
    <name type="scientific">Saccharobesus litoralis</name>
    <dbReference type="NCBI Taxonomy" id="2172099"/>
    <lineage>
        <taxon>Bacteria</taxon>
        <taxon>Pseudomonadati</taxon>
        <taxon>Pseudomonadota</taxon>
        <taxon>Gammaproteobacteria</taxon>
        <taxon>Alteromonadales</taxon>
        <taxon>Alteromonadaceae</taxon>
        <taxon>Saccharobesus</taxon>
    </lineage>
</organism>
<keyword evidence="1" id="KW-0732">Signal</keyword>
<feature type="chain" id="PRO_5015440732" evidence="1">
    <location>
        <begin position="32"/>
        <end position="178"/>
    </location>
</feature>
<dbReference type="RefSeq" id="WP_108602828.1">
    <property type="nucleotide sequence ID" value="NZ_CP026604.1"/>
</dbReference>
<dbReference type="KEGG" id="cate:C2869_10190"/>
<dbReference type="Proteomes" id="UP000244441">
    <property type="component" value="Chromosome"/>
</dbReference>
<evidence type="ECO:0000313" key="2">
    <source>
        <dbReference type="EMBL" id="AWB66772.1"/>
    </source>
</evidence>
<evidence type="ECO:0000313" key="3">
    <source>
        <dbReference type="Proteomes" id="UP000244441"/>
    </source>
</evidence>
<keyword evidence="3" id="KW-1185">Reference proteome</keyword>
<sequence length="178" mass="19606">MQMGKQLQGLSTKSKAFICVCLLTISYLSNAVELPANIQAVLLTKVLAYEDNIDHSQISVFVVDNSEMYQAFSRLKNTGTSTKGKVKIQRVSQGDSLPTATYSIVYINDEKYLSDALKYAEKHKAIIATGKTELVKRGATIGTGTVKGKAKFYLNLTSSFTAQLKWKPKVLKIVTTFP</sequence>
<dbReference type="InterPro" id="IPR025293">
    <property type="entry name" value="YfiR/HmsC-like"/>
</dbReference>